<name>A0A6C0F5R5_9ZZZZ</name>
<reference evidence="2" key="1">
    <citation type="journal article" date="2020" name="Nature">
        <title>Giant virus diversity and host interactions through global metagenomics.</title>
        <authorList>
            <person name="Schulz F."/>
            <person name="Roux S."/>
            <person name="Paez-Espino D."/>
            <person name="Jungbluth S."/>
            <person name="Walsh D.A."/>
            <person name="Denef V.J."/>
            <person name="McMahon K.D."/>
            <person name="Konstantinidis K.T."/>
            <person name="Eloe-Fadrosh E.A."/>
            <person name="Kyrpides N.C."/>
            <person name="Woyke T."/>
        </authorList>
    </citation>
    <scope>NUCLEOTIDE SEQUENCE</scope>
    <source>
        <strain evidence="2">GVMAG-S-ERX555931-87</strain>
    </source>
</reference>
<keyword evidence="1" id="KW-0812">Transmembrane</keyword>
<keyword evidence="1" id="KW-1133">Transmembrane helix</keyword>
<dbReference type="AlphaFoldDB" id="A0A6C0F5R5"/>
<evidence type="ECO:0000313" key="2">
    <source>
        <dbReference type="EMBL" id="QHT36522.1"/>
    </source>
</evidence>
<keyword evidence="1" id="KW-0472">Membrane</keyword>
<dbReference type="EMBL" id="MN738744">
    <property type="protein sequence ID" value="QHT36522.1"/>
    <property type="molecule type" value="Genomic_DNA"/>
</dbReference>
<sequence>MEYKVLFRIMLSLLMGFMIGKFISDDSFNNIKTLQL</sequence>
<organism evidence="2">
    <name type="scientific">viral metagenome</name>
    <dbReference type="NCBI Taxonomy" id="1070528"/>
    <lineage>
        <taxon>unclassified sequences</taxon>
        <taxon>metagenomes</taxon>
        <taxon>organismal metagenomes</taxon>
    </lineage>
</organism>
<accession>A0A6C0F5R5</accession>
<proteinExistence type="predicted"/>
<protein>
    <submittedName>
        <fullName evidence="2">Uncharacterized protein</fullName>
    </submittedName>
</protein>
<evidence type="ECO:0000256" key="1">
    <source>
        <dbReference type="SAM" id="Phobius"/>
    </source>
</evidence>
<feature type="transmembrane region" description="Helical" evidence="1">
    <location>
        <begin position="6"/>
        <end position="24"/>
    </location>
</feature>